<reference evidence="1 2" key="1">
    <citation type="submission" date="2018-08" db="EMBL/GenBank/DDBJ databases">
        <title>Microbispora. triticiradicis sp. nov., a novel actinomycete isolated from the root of wheat (Triticum aestivum L.)).</title>
        <authorList>
            <person name="Han C."/>
        </authorList>
    </citation>
    <scope>NUCLEOTIDE SEQUENCE [LARGE SCALE GENOMIC DNA]</scope>
    <source>
        <strain evidence="1 2">NEAU-HRDPA2-9</strain>
    </source>
</reference>
<dbReference type="InterPro" id="IPR011043">
    <property type="entry name" value="Gal_Oxase/kelch_b-propeller"/>
</dbReference>
<evidence type="ECO:0000313" key="1">
    <source>
        <dbReference type="EMBL" id="RGA03820.1"/>
    </source>
</evidence>
<name>A0ABX9LIM8_9ACTN</name>
<accession>A0ABX9LIM8</accession>
<gene>
    <name evidence="1" type="ORF">DI270_017145</name>
</gene>
<protein>
    <submittedName>
        <fullName evidence="1">Uncharacterized protein</fullName>
    </submittedName>
</protein>
<keyword evidence="2" id="KW-1185">Reference proteome</keyword>
<dbReference type="SUPFAM" id="SSF50965">
    <property type="entry name" value="Galactose oxidase, central domain"/>
    <property type="match status" value="1"/>
</dbReference>
<proteinExistence type="predicted"/>
<sequence length="205" mass="22605">MVGGLAHWSSSGWSTVPSPRSDRAVIRRFEAGPSGDLWAVADGPGTESVIEHWDGRRWRDVPTPRWPTGAEAGFDDLAVVSEREVWAAGWILLPGARQAALLMRWDGDRWTLVRDVPPGAVRLGPLLADGHGGLWLGGHNYDYGDDRILLHYDGRSSWTYDPAPRTNNAPAVIDLVRVPGEDRVFAAGGNPSYDEDSQGWLWTRK</sequence>
<comment type="caution">
    <text evidence="1">The sequence shown here is derived from an EMBL/GenBank/DDBJ whole genome shotgun (WGS) entry which is preliminary data.</text>
</comment>
<evidence type="ECO:0000313" key="2">
    <source>
        <dbReference type="Proteomes" id="UP000262538"/>
    </source>
</evidence>
<dbReference type="EMBL" id="QFZU02000071">
    <property type="protein sequence ID" value="RGA03820.1"/>
    <property type="molecule type" value="Genomic_DNA"/>
</dbReference>
<dbReference type="Proteomes" id="UP000262538">
    <property type="component" value="Unassembled WGS sequence"/>
</dbReference>
<organism evidence="1 2">
    <name type="scientific">Microbispora triticiradicis</name>
    <dbReference type="NCBI Taxonomy" id="2200763"/>
    <lineage>
        <taxon>Bacteria</taxon>
        <taxon>Bacillati</taxon>
        <taxon>Actinomycetota</taxon>
        <taxon>Actinomycetes</taxon>
        <taxon>Streptosporangiales</taxon>
        <taxon>Streptosporangiaceae</taxon>
        <taxon>Microbispora</taxon>
    </lineage>
</organism>